<evidence type="ECO:0000313" key="2">
    <source>
        <dbReference type="Proteomes" id="UP000018144"/>
    </source>
</evidence>
<accession>U4KZ66</accession>
<reference evidence="1 2" key="1">
    <citation type="journal article" date="2013" name="PLoS Genet.">
        <title>The genome and development-dependent transcriptomes of Pyronema confluens: a window into fungal evolution.</title>
        <authorList>
            <person name="Traeger S."/>
            <person name="Altegoer F."/>
            <person name="Freitag M."/>
            <person name="Gabaldon T."/>
            <person name="Kempken F."/>
            <person name="Kumar A."/>
            <person name="Marcet-Houben M."/>
            <person name="Poggeler S."/>
            <person name="Stajich J.E."/>
            <person name="Nowrousian M."/>
        </authorList>
    </citation>
    <scope>NUCLEOTIDE SEQUENCE [LARGE SCALE GENOMIC DNA]</scope>
    <source>
        <strain evidence="2">CBS 100304</strain>
        <tissue evidence="1">Vegetative mycelium</tissue>
    </source>
</reference>
<proteinExistence type="predicted"/>
<organism evidence="1 2">
    <name type="scientific">Pyronema omphalodes (strain CBS 100304)</name>
    <name type="common">Pyronema confluens</name>
    <dbReference type="NCBI Taxonomy" id="1076935"/>
    <lineage>
        <taxon>Eukaryota</taxon>
        <taxon>Fungi</taxon>
        <taxon>Dikarya</taxon>
        <taxon>Ascomycota</taxon>
        <taxon>Pezizomycotina</taxon>
        <taxon>Pezizomycetes</taxon>
        <taxon>Pezizales</taxon>
        <taxon>Pyronemataceae</taxon>
        <taxon>Pyronema</taxon>
    </lineage>
</organism>
<dbReference type="EMBL" id="HF935364">
    <property type="protein sequence ID" value="CCX07720.1"/>
    <property type="molecule type" value="Genomic_DNA"/>
</dbReference>
<evidence type="ECO:0000313" key="1">
    <source>
        <dbReference type="EMBL" id="CCX07720.1"/>
    </source>
</evidence>
<name>U4KZ66_PYROM</name>
<gene>
    <name evidence="1" type="ORF">PCON_07309</name>
</gene>
<keyword evidence="2" id="KW-1185">Reference proteome</keyword>
<sequence length="48" mass="5159">MLQGQRTEAKTLVKFLTSGAVDTLIETSVTKPNFQLPTGAPLVVWTIG</sequence>
<dbReference type="AlphaFoldDB" id="U4KZ66"/>
<dbReference type="Proteomes" id="UP000018144">
    <property type="component" value="Unassembled WGS sequence"/>
</dbReference>
<protein>
    <submittedName>
        <fullName evidence="1">Uncharacterized protein</fullName>
    </submittedName>
</protein>